<gene>
    <name evidence="1" type="ORF">SDC9_205552</name>
</gene>
<sequence length="88" mass="9311">MFRSAGLDFAAIGELVLKVMDAGAALNEAGIKHQFLVQRDIGLDAADRHLGECDAHAADGLFAGVAVRDQLADHRVVMGRDGVSVVHM</sequence>
<dbReference type="EMBL" id="VSSQ01129910">
    <property type="protein sequence ID" value="MPN57856.1"/>
    <property type="molecule type" value="Genomic_DNA"/>
</dbReference>
<protein>
    <submittedName>
        <fullName evidence="1">Uncharacterized protein</fullName>
    </submittedName>
</protein>
<proteinExistence type="predicted"/>
<organism evidence="1">
    <name type="scientific">bioreactor metagenome</name>
    <dbReference type="NCBI Taxonomy" id="1076179"/>
    <lineage>
        <taxon>unclassified sequences</taxon>
        <taxon>metagenomes</taxon>
        <taxon>ecological metagenomes</taxon>
    </lineage>
</organism>
<accession>A0A645J342</accession>
<evidence type="ECO:0000313" key="1">
    <source>
        <dbReference type="EMBL" id="MPN57856.1"/>
    </source>
</evidence>
<name>A0A645J342_9ZZZZ</name>
<dbReference type="AlphaFoldDB" id="A0A645J342"/>
<dbReference type="AntiFam" id="ANF00133">
    <property type="entry name" value="Shadow ORF (opposite mccA)"/>
</dbReference>
<reference evidence="1" key="1">
    <citation type="submission" date="2019-08" db="EMBL/GenBank/DDBJ databases">
        <authorList>
            <person name="Kucharzyk K."/>
            <person name="Murdoch R.W."/>
            <person name="Higgins S."/>
            <person name="Loffler F."/>
        </authorList>
    </citation>
    <scope>NUCLEOTIDE SEQUENCE</scope>
</reference>
<comment type="caution">
    <text evidence="1">The sequence shown here is derived from an EMBL/GenBank/DDBJ whole genome shotgun (WGS) entry which is preliminary data.</text>
</comment>